<evidence type="ECO:0000313" key="2">
    <source>
        <dbReference type="Proteomes" id="UP001303046"/>
    </source>
</evidence>
<keyword evidence="2" id="KW-1185">Reference proteome</keyword>
<protein>
    <recommendedName>
        <fullName evidence="3">RNase H type-1 domain-containing protein</fullName>
    </recommendedName>
</protein>
<name>A0ABR1CIC4_NECAM</name>
<accession>A0ABR1CIC4</accession>
<dbReference type="EMBL" id="JAVFWL010000002">
    <property type="protein sequence ID" value="KAK6737328.1"/>
    <property type="molecule type" value="Genomic_DNA"/>
</dbReference>
<evidence type="ECO:0000313" key="1">
    <source>
        <dbReference type="EMBL" id="KAK6737328.1"/>
    </source>
</evidence>
<gene>
    <name evidence="1" type="primary">Necator_chrII.g7598</name>
    <name evidence="1" type="ORF">RB195_019804</name>
</gene>
<organism evidence="1 2">
    <name type="scientific">Necator americanus</name>
    <name type="common">Human hookworm</name>
    <dbReference type="NCBI Taxonomy" id="51031"/>
    <lineage>
        <taxon>Eukaryota</taxon>
        <taxon>Metazoa</taxon>
        <taxon>Ecdysozoa</taxon>
        <taxon>Nematoda</taxon>
        <taxon>Chromadorea</taxon>
        <taxon>Rhabditida</taxon>
        <taxon>Rhabditina</taxon>
        <taxon>Rhabditomorpha</taxon>
        <taxon>Strongyloidea</taxon>
        <taxon>Ancylostomatidae</taxon>
        <taxon>Bunostominae</taxon>
        <taxon>Necator</taxon>
    </lineage>
</organism>
<sequence length="153" mass="17410">MGKTILDSINIEITCINVASDSEIALQWIRSSRKLSIFVTSQKDRILRLKTQIEAKSIPVHLFHVPTHNPADVGTRGTTASLISEHDWVRGPRWLEHDQQTWLIRSIDNLSSDQSDEEIEDNQHVNDETTNESAESSCLIIDLARFSRYKTAL</sequence>
<comment type="caution">
    <text evidence="1">The sequence shown here is derived from an EMBL/GenBank/DDBJ whole genome shotgun (WGS) entry which is preliminary data.</text>
</comment>
<dbReference type="Proteomes" id="UP001303046">
    <property type="component" value="Unassembled WGS sequence"/>
</dbReference>
<reference evidence="1 2" key="1">
    <citation type="submission" date="2023-08" db="EMBL/GenBank/DDBJ databases">
        <title>A Necator americanus chromosomal reference genome.</title>
        <authorList>
            <person name="Ilik V."/>
            <person name="Petrzelkova K.J."/>
            <person name="Pardy F."/>
            <person name="Fuh T."/>
            <person name="Niatou-Singa F.S."/>
            <person name="Gouil Q."/>
            <person name="Baker L."/>
            <person name="Ritchie M.E."/>
            <person name="Jex A.R."/>
            <person name="Gazzola D."/>
            <person name="Li H."/>
            <person name="Toshio Fujiwara R."/>
            <person name="Zhan B."/>
            <person name="Aroian R.V."/>
            <person name="Pafco B."/>
            <person name="Schwarz E.M."/>
        </authorList>
    </citation>
    <scope>NUCLEOTIDE SEQUENCE [LARGE SCALE GENOMIC DNA]</scope>
    <source>
        <strain evidence="1 2">Aroian</strain>
        <tissue evidence="1">Whole animal</tissue>
    </source>
</reference>
<proteinExistence type="predicted"/>
<evidence type="ECO:0008006" key="3">
    <source>
        <dbReference type="Google" id="ProtNLM"/>
    </source>
</evidence>